<dbReference type="GO" id="GO:0032807">
    <property type="term" value="C:DNA ligase IV complex"/>
    <property type="evidence" value="ECO:0007669"/>
    <property type="project" value="TreeGrafter"/>
</dbReference>
<accession>D5AA21</accession>
<dbReference type="Pfam" id="PF06632">
    <property type="entry name" value="XRCC4"/>
    <property type="match status" value="1"/>
</dbReference>
<dbReference type="InterPro" id="IPR053962">
    <property type="entry name" value="XRCC4_CC"/>
</dbReference>
<dbReference type="InterPro" id="IPR010585">
    <property type="entry name" value="DNA_repair_prot_XRCC4"/>
</dbReference>
<dbReference type="InterPro" id="IPR038051">
    <property type="entry name" value="XRCC4-like_N_sf"/>
</dbReference>
<dbReference type="EMBL" id="BT123047">
    <property type="protein sequence ID" value="ADE76390.1"/>
    <property type="molecule type" value="mRNA"/>
</dbReference>
<evidence type="ECO:0000256" key="1">
    <source>
        <dbReference type="ARBA" id="ARBA00004123"/>
    </source>
</evidence>
<evidence type="ECO:0000259" key="6">
    <source>
        <dbReference type="Pfam" id="PF06632"/>
    </source>
</evidence>
<evidence type="ECO:0000256" key="4">
    <source>
        <dbReference type="ARBA" id="ARBA00023242"/>
    </source>
</evidence>
<dbReference type="GO" id="GO:0010165">
    <property type="term" value="P:response to X-ray"/>
    <property type="evidence" value="ECO:0007669"/>
    <property type="project" value="TreeGrafter"/>
</dbReference>
<dbReference type="Gene3D" id="2.170.210.10">
    <property type="entry name" value="DNA double-strand break repair and VJ recombination XRCC4, N-terminal"/>
    <property type="match status" value="1"/>
</dbReference>
<dbReference type="InterPro" id="IPR014751">
    <property type="entry name" value="XRCC4-like_C"/>
</dbReference>
<dbReference type="GO" id="GO:0006303">
    <property type="term" value="P:double-strand break repair via nonhomologous end joining"/>
    <property type="evidence" value="ECO:0007669"/>
    <property type="project" value="TreeGrafter"/>
</dbReference>
<dbReference type="PANTHER" id="PTHR28559:SF1">
    <property type="entry name" value="DNA REPAIR PROTEIN XRCC4"/>
    <property type="match status" value="1"/>
</dbReference>
<feature type="compositionally biased region" description="Basic and acidic residues" evidence="5">
    <location>
        <begin position="301"/>
        <end position="310"/>
    </location>
</feature>
<dbReference type="GO" id="GO:0005958">
    <property type="term" value="C:DNA-dependent protein kinase-DNA ligase 4 complex"/>
    <property type="evidence" value="ECO:0007669"/>
    <property type="project" value="TreeGrafter"/>
</dbReference>
<evidence type="ECO:0000256" key="3">
    <source>
        <dbReference type="ARBA" id="ARBA00023204"/>
    </source>
</evidence>
<dbReference type="InterPro" id="IPR053961">
    <property type="entry name" value="XRCC4_N"/>
</dbReference>
<dbReference type="AlphaFoldDB" id="D5AA21"/>
<evidence type="ECO:0000313" key="8">
    <source>
        <dbReference type="EMBL" id="ADE76390.1"/>
    </source>
</evidence>
<protein>
    <recommendedName>
        <fullName evidence="9">DNA repair protein XRCC4</fullName>
    </recommendedName>
</protein>
<proteinExistence type="evidence at transcript level"/>
<dbReference type="GO" id="GO:0006310">
    <property type="term" value="P:DNA recombination"/>
    <property type="evidence" value="ECO:0007669"/>
    <property type="project" value="InterPro"/>
</dbReference>
<keyword evidence="3" id="KW-0234">DNA repair</keyword>
<sequence>MAASADTCVRIEANGANRDVIYVKSTWFPTHFSLSITDGLHAWICDGSEKNVADRASQWDQSVSEYLEDAQRYLSYQQPGSAYTIKDAGNGSIRLSWTLEKQGTKLEWRWKCDKAPNEQKVISDILDFLMDANTRLSEEVVRKTRSFDRMKVEAEKCLAQSEKFKNEKAEFETTIFAKFVAVLNSKKAKLRELREKCLHSEPAKKNVREDASDFSEEETDMESDQNDNEESSAGPTHSDSKDSEGAEINKKPLKSTGGVSPAPSNKATENRLEKQNSTDEKKNITSEPTDPDATQVLGDAEISKDSDHGEPSASAAGLLAVSEYTSAPKKRRRL</sequence>
<feature type="domain" description="XRCC4 coiled-coil" evidence="7">
    <location>
        <begin position="119"/>
        <end position="193"/>
    </location>
</feature>
<feature type="region of interest" description="Disordered" evidence="5">
    <location>
        <begin position="204"/>
        <end position="334"/>
    </location>
</feature>
<evidence type="ECO:0000256" key="5">
    <source>
        <dbReference type="SAM" id="MobiDB-lite"/>
    </source>
</evidence>
<feature type="compositionally biased region" description="Acidic residues" evidence="5">
    <location>
        <begin position="212"/>
        <end position="230"/>
    </location>
</feature>
<evidence type="ECO:0000256" key="2">
    <source>
        <dbReference type="ARBA" id="ARBA00022763"/>
    </source>
</evidence>
<dbReference type="Pfam" id="PF21924">
    <property type="entry name" value="XRCC4_CC"/>
    <property type="match status" value="1"/>
</dbReference>
<dbReference type="GO" id="GO:0003677">
    <property type="term" value="F:DNA binding"/>
    <property type="evidence" value="ECO:0007669"/>
    <property type="project" value="InterPro"/>
</dbReference>
<keyword evidence="2" id="KW-0227">DNA damage</keyword>
<feature type="compositionally biased region" description="Basic and acidic residues" evidence="5">
    <location>
        <begin position="238"/>
        <end position="250"/>
    </location>
</feature>
<comment type="subcellular location">
    <subcellularLocation>
        <location evidence="1">Nucleus</location>
    </subcellularLocation>
</comment>
<name>D5AA21_PICSI</name>
<dbReference type="Gene3D" id="1.20.5.370">
    <property type="match status" value="1"/>
</dbReference>
<feature type="compositionally biased region" description="Basic and acidic residues" evidence="5">
    <location>
        <begin position="268"/>
        <end position="284"/>
    </location>
</feature>
<dbReference type="SUPFAM" id="SSF58022">
    <property type="entry name" value="XRCC4, C-terminal oligomerization domain"/>
    <property type="match status" value="1"/>
</dbReference>
<dbReference type="PANTHER" id="PTHR28559">
    <property type="entry name" value="DNA REPAIR PROTEIN XRCC4"/>
    <property type="match status" value="1"/>
</dbReference>
<reference evidence="8" key="1">
    <citation type="submission" date="2010-04" db="EMBL/GenBank/DDBJ databases">
        <authorList>
            <person name="Reid K.E."/>
            <person name="Liao N."/>
            <person name="Chan S."/>
            <person name="Docking R."/>
            <person name="Taylor G."/>
            <person name="Moore R."/>
            <person name="Mayo M."/>
            <person name="Munro S."/>
            <person name="King J."/>
            <person name="Yanchuk A."/>
            <person name="Holt R."/>
            <person name="Jones S."/>
            <person name="Marra M."/>
            <person name="Ritland C.E."/>
            <person name="Ritland K."/>
            <person name="Bohlmann J."/>
        </authorList>
    </citation>
    <scope>NUCLEOTIDE SEQUENCE</scope>
    <source>
        <tissue evidence="8">Bud</tissue>
    </source>
</reference>
<keyword evidence="4" id="KW-0539">Nucleus</keyword>
<evidence type="ECO:0008006" key="9">
    <source>
        <dbReference type="Google" id="ProtNLM"/>
    </source>
</evidence>
<organism evidence="8">
    <name type="scientific">Picea sitchensis</name>
    <name type="common">Sitka spruce</name>
    <name type="synonym">Pinus sitchensis</name>
    <dbReference type="NCBI Taxonomy" id="3332"/>
    <lineage>
        <taxon>Eukaryota</taxon>
        <taxon>Viridiplantae</taxon>
        <taxon>Streptophyta</taxon>
        <taxon>Embryophyta</taxon>
        <taxon>Tracheophyta</taxon>
        <taxon>Spermatophyta</taxon>
        <taxon>Pinopsida</taxon>
        <taxon>Pinidae</taxon>
        <taxon>Conifers I</taxon>
        <taxon>Pinales</taxon>
        <taxon>Pinaceae</taxon>
        <taxon>Picea</taxon>
    </lineage>
</organism>
<feature type="domain" description="XRCC4 N-terminal" evidence="6">
    <location>
        <begin position="21"/>
        <end position="112"/>
    </location>
</feature>
<evidence type="ECO:0000259" key="7">
    <source>
        <dbReference type="Pfam" id="PF21924"/>
    </source>
</evidence>